<protein>
    <recommendedName>
        <fullName evidence="8">Radical SAM core domain-containing protein</fullName>
    </recommendedName>
</protein>
<dbReference type="EMBL" id="LAZR01000026">
    <property type="protein sequence ID" value="KKO03533.1"/>
    <property type="molecule type" value="Genomic_DNA"/>
</dbReference>
<reference evidence="7" key="1">
    <citation type="journal article" date="2015" name="Nature">
        <title>Complex archaea that bridge the gap between prokaryotes and eukaryotes.</title>
        <authorList>
            <person name="Spang A."/>
            <person name="Saw J.H."/>
            <person name="Jorgensen S.L."/>
            <person name="Zaremba-Niedzwiedzka K."/>
            <person name="Martijn J."/>
            <person name="Lind A.E."/>
            <person name="van Eijk R."/>
            <person name="Schleper C."/>
            <person name="Guy L."/>
            <person name="Ettema T.J."/>
        </authorList>
    </citation>
    <scope>NUCLEOTIDE SEQUENCE</scope>
</reference>
<sequence>MAQRPEQLNITGDHRRQWRDCVYVYPVISRRAGGLSVGVNLNLDKSCTFSCVYCQIDRGLDRQGAATGQPHRQAIDLDVLAEELTLALTAGVDGDLWAEERFAETPLELRRINDIAFSGDGEPTCLPRFDEAVAVAARVKADLALADVKIIVITNATQLHRPPFQRAIPILEGANGEVWAKLDAGMEEMFQQINRPHGPVTLDEICEHITALGRRMPVVIQTLFARLHDQDPSPQEIDAYIARLRRMLADGATVKQVQLHTIARSPAEPYVHWLTDAQLDTMASTVRRALPELDITVTYGADMPPQSR</sequence>
<dbReference type="SUPFAM" id="SSF102114">
    <property type="entry name" value="Radical SAM enzymes"/>
    <property type="match status" value="1"/>
</dbReference>
<comment type="cofactor">
    <cofactor evidence="1">
        <name>[4Fe-4S] cluster</name>
        <dbReference type="ChEBI" id="CHEBI:49883"/>
    </cofactor>
</comment>
<keyword evidence="5" id="KW-0408">Iron</keyword>
<evidence type="ECO:0000256" key="3">
    <source>
        <dbReference type="ARBA" id="ARBA00022691"/>
    </source>
</evidence>
<keyword evidence="6" id="KW-0411">Iron-sulfur</keyword>
<dbReference type="PANTHER" id="PTHR43787">
    <property type="entry name" value="FEMO COFACTOR BIOSYNTHESIS PROTEIN NIFB-RELATED"/>
    <property type="match status" value="1"/>
</dbReference>
<evidence type="ECO:0000313" key="7">
    <source>
        <dbReference type="EMBL" id="KKO03533.1"/>
    </source>
</evidence>
<dbReference type="InterPro" id="IPR007197">
    <property type="entry name" value="rSAM"/>
</dbReference>
<evidence type="ECO:0000256" key="5">
    <source>
        <dbReference type="ARBA" id="ARBA00023004"/>
    </source>
</evidence>
<dbReference type="SFLD" id="SFLDS00029">
    <property type="entry name" value="Radical_SAM"/>
    <property type="match status" value="1"/>
</dbReference>
<evidence type="ECO:0000256" key="2">
    <source>
        <dbReference type="ARBA" id="ARBA00022485"/>
    </source>
</evidence>
<dbReference type="InterPro" id="IPR013785">
    <property type="entry name" value="Aldolase_TIM"/>
</dbReference>
<evidence type="ECO:0000256" key="4">
    <source>
        <dbReference type="ARBA" id="ARBA00022723"/>
    </source>
</evidence>
<dbReference type="PANTHER" id="PTHR43787:SF11">
    <property type="entry name" value="UPF0026 PROTEIN SLR1464"/>
    <property type="match status" value="1"/>
</dbReference>
<comment type="caution">
    <text evidence="7">The sequence shown here is derived from an EMBL/GenBank/DDBJ whole genome shotgun (WGS) entry which is preliminary data.</text>
</comment>
<keyword evidence="3" id="KW-0949">S-adenosyl-L-methionine</keyword>
<dbReference type="GO" id="GO:0003824">
    <property type="term" value="F:catalytic activity"/>
    <property type="evidence" value="ECO:0007669"/>
    <property type="project" value="InterPro"/>
</dbReference>
<name>A0A0F9VUB9_9ZZZZ</name>
<evidence type="ECO:0000256" key="1">
    <source>
        <dbReference type="ARBA" id="ARBA00001966"/>
    </source>
</evidence>
<dbReference type="AlphaFoldDB" id="A0A0F9VUB9"/>
<keyword evidence="4" id="KW-0479">Metal-binding</keyword>
<dbReference type="GO" id="GO:0046872">
    <property type="term" value="F:metal ion binding"/>
    <property type="evidence" value="ECO:0007669"/>
    <property type="project" value="UniProtKB-KW"/>
</dbReference>
<organism evidence="7">
    <name type="scientific">marine sediment metagenome</name>
    <dbReference type="NCBI Taxonomy" id="412755"/>
    <lineage>
        <taxon>unclassified sequences</taxon>
        <taxon>metagenomes</taxon>
        <taxon>ecological metagenomes</taxon>
    </lineage>
</organism>
<dbReference type="Gene3D" id="3.20.20.70">
    <property type="entry name" value="Aldolase class I"/>
    <property type="match status" value="1"/>
</dbReference>
<evidence type="ECO:0008006" key="8">
    <source>
        <dbReference type="Google" id="ProtNLM"/>
    </source>
</evidence>
<proteinExistence type="predicted"/>
<accession>A0A0F9VUB9</accession>
<gene>
    <name evidence="7" type="ORF">LCGC14_0094580</name>
</gene>
<keyword evidence="2" id="KW-0004">4Fe-4S</keyword>
<dbReference type="InterPro" id="IPR058240">
    <property type="entry name" value="rSAM_sf"/>
</dbReference>
<evidence type="ECO:0000256" key="6">
    <source>
        <dbReference type="ARBA" id="ARBA00023014"/>
    </source>
</evidence>
<dbReference type="GO" id="GO:0051539">
    <property type="term" value="F:4 iron, 4 sulfur cluster binding"/>
    <property type="evidence" value="ECO:0007669"/>
    <property type="project" value="UniProtKB-KW"/>
</dbReference>